<dbReference type="InterPro" id="IPR007695">
    <property type="entry name" value="DNA_mismatch_repair_MutS-lik_N"/>
</dbReference>
<evidence type="ECO:0000259" key="9">
    <source>
        <dbReference type="PROSITE" id="PS00486"/>
    </source>
</evidence>
<evidence type="ECO:0000313" key="10">
    <source>
        <dbReference type="EMBL" id="AXF55061.1"/>
    </source>
</evidence>
<name>A0A345BVT0_9BACI</name>
<dbReference type="InterPro" id="IPR017261">
    <property type="entry name" value="DNA_mismatch_repair_MutS/MSH"/>
</dbReference>
<evidence type="ECO:0000256" key="2">
    <source>
        <dbReference type="ARBA" id="ARBA00022741"/>
    </source>
</evidence>
<dbReference type="GO" id="GO:0140664">
    <property type="term" value="F:ATP-dependent DNA damage sensor activity"/>
    <property type="evidence" value="ECO:0007669"/>
    <property type="project" value="InterPro"/>
</dbReference>
<dbReference type="RefSeq" id="WP_114370709.1">
    <property type="nucleotide sequence ID" value="NZ_CP031092.1"/>
</dbReference>
<keyword evidence="3 7" id="KW-0227">DNA damage</keyword>
<dbReference type="InterPro" id="IPR000432">
    <property type="entry name" value="DNA_mismatch_repair_MutS_C"/>
</dbReference>
<dbReference type="FunFam" id="1.10.1420.10:FF:000002">
    <property type="entry name" value="DNA mismatch repair protein MutS"/>
    <property type="match status" value="1"/>
</dbReference>
<dbReference type="PROSITE" id="PS00486">
    <property type="entry name" value="DNA_MISMATCH_REPAIR_2"/>
    <property type="match status" value="1"/>
</dbReference>
<dbReference type="EMBL" id="CP031092">
    <property type="protein sequence ID" value="AXF55061.1"/>
    <property type="molecule type" value="Genomic_DNA"/>
</dbReference>
<dbReference type="SUPFAM" id="SSF48334">
    <property type="entry name" value="DNA repair protein MutS, domain III"/>
    <property type="match status" value="1"/>
</dbReference>
<keyword evidence="4 7" id="KW-0067">ATP-binding</keyword>
<dbReference type="InterPro" id="IPR005748">
    <property type="entry name" value="DNA_mismatch_repair_MutS"/>
</dbReference>
<keyword evidence="6 7" id="KW-0234">DNA repair</keyword>
<dbReference type="PANTHER" id="PTHR11361:SF34">
    <property type="entry name" value="DNA MISMATCH REPAIR PROTEIN MSH1, MITOCHONDRIAL"/>
    <property type="match status" value="1"/>
</dbReference>
<proteinExistence type="inferred from homology"/>
<dbReference type="Proteomes" id="UP000252100">
    <property type="component" value="Chromosome"/>
</dbReference>
<dbReference type="InterPro" id="IPR036187">
    <property type="entry name" value="DNA_mismatch_repair_MutS_sf"/>
</dbReference>
<dbReference type="SUPFAM" id="SSF55271">
    <property type="entry name" value="DNA repair protein MutS, domain I"/>
    <property type="match status" value="1"/>
</dbReference>
<dbReference type="HAMAP" id="MF_00096">
    <property type="entry name" value="MutS"/>
    <property type="match status" value="1"/>
</dbReference>
<dbReference type="Pfam" id="PF05190">
    <property type="entry name" value="MutS_IV"/>
    <property type="match status" value="1"/>
</dbReference>
<dbReference type="Gene3D" id="1.10.1420.10">
    <property type="match status" value="2"/>
</dbReference>
<organism evidence="10 11">
    <name type="scientific">Salicibibacter kimchii</name>
    <dbReference type="NCBI Taxonomy" id="2099786"/>
    <lineage>
        <taxon>Bacteria</taxon>
        <taxon>Bacillati</taxon>
        <taxon>Bacillota</taxon>
        <taxon>Bacilli</taxon>
        <taxon>Bacillales</taxon>
        <taxon>Bacillaceae</taxon>
        <taxon>Salicibibacter</taxon>
    </lineage>
</organism>
<feature type="domain" description="DNA mismatch repair proteins mutS family" evidence="9">
    <location>
        <begin position="677"/>
        <end position="693"/>
    </location>
</feature>
<dbReference type="FunFam" id="3.40.50.300:FF:000896">
    <property type="entry name" value="DNA mismatch repair protein MutS"/>
    <property type="match status" value="1"/>
</dbReference>
<dbReference type="InterPro" id="IPR007861">
    <property type="entry name" value="DNA_mismatch_repair_MutS_clamp"/>
</dbReference>
<evidence type="ECO:0000256" key="3">
    <source>
        <dbReference type="ARBA" id="ARBA00022763"/>
    </source>
</evidence>
<comment type="similarity">
    <text evidence="1 7">Belongs to the DNA mismatch repair MutS family.</text>
</comment>
<dbReference type="KEGG" id="rue:DT065_02880"/>
<keyword evidence="11" id="KW-1185">Reference proteome</keyword>
<keyword evidence="5 7" id="KW-0238">DNA-binding</keyword>
<dbReference type="Gene3D" id="3.40.1170.10">
    <property type="entry name" value="DNA repair protein MutS, domain I"/>
    <property type="match status" value="1"/>
</dbReference>
<dbReference type="NCBIfam" id="NF003810">
    <property type="entry name" value="PRK05399.1"/>
    <property type="match status" value="1"/>
</dbReference>
<dbReference type="SUPFAM" id="SSF53150">
    <property type="entry name" value="DNA repair protein MutS, domain II"/>
    <property type="match status" value="1"/>
</dbReference>
<evidence type="ECO:0000256" key="7">
    <source>
        <dbReference type="HAMAP-Rule" id="MF_00096"/>
    </source>
</evidence>
<feature type="binding site" evidence="7">
    <location>
        <begin position="603"/>
        <end position="610"/>
    </location>
    <ligand>
        <name>ATP</name>
        <dbReference type="ChEBI" id="CHEBI:30616"/>
    </ligand>
</feature>
<evidence type="ECO:0000256" key="4">
    <source>
        <dbReference type="ARBA" id="ARBA00022840"/>
    </source>
</evidence>
<evidence type="ECO:0000256" key="5">
    <source>
        <dbReference type="ARBA" id="ARBA00023125"/>
    </source>
</evidence>
<evidence type="ECO:0000256" key="1">
    <source>
        <dbReference type="ARBA" id="ARBA00006271"/>
    </source>
</evidence>
<evidence type="ECO:0000256" key="8">
    <source>
        <dbReference type="NCBIfam" id="TIGR01070"/>
    </source>
</evidence>
<dbReference type="InterPro" id="IPR036678">
    <property type="entry name" value="MutS_con_dom_sf"/>
</dbReference>
<dbReference type="InterPro" id="IPR027417">
    <property type="entry name" value="P-loop_NTPase"/>
</dbReference>
<dbReference type="SMART" id="SM00534">
    <property type="entry name" value="MUTSac"/>
    <property type="match status" value="1"/>
</dbReference>
<dbReference type="SUPFAM" id="SSF52540">
    <property type="entry name" value="P-loop containing nucleoside triphosphate hydrolases"/>
    <property type="match status" value="1"/>
</dbReference>
<comment type="function">
    <text evidence="7">This protein is involved in the repair of mismatches in DNA. It is possible that it carries out the mismatch recognition step. This protein has a weak ATPase activity.</text>
</comment>
<sequence>MSKITPMMQQYHEIKNQYPDAFLFFRLGDFYELFYDDAELAARELEITLTRRGKGEDAAPMCGVPYHSAENYIARLIDKGYKIAVCEQVEDPQMAKGVVKREVIRVVTPGTIMEERAVTADANHYIAALSGKDHERLAYVRTDLTTGETHGGTVGSEVSDLEKVLLVDGLKEVIFPREELPAEWEKWVKTAPFTISYEENEDMPDAYQHLYNGSDPSVCAAFGRMLHYLARTQKRSLAHLQALDTIEAQEFLQMDVHTRRNLELTASLRERKKKGSLYELLDDTKTAMGSRLLHRFLERPLASKMEVERRQTLVHQLVDDMLTRAQLQDQLRNVYDLERLAGRVAYGNVNARELVQLRTSLQQVPEIVDLLPALGEEGLRLTKDVDVCKALRTRLESALVDDPPIVIREGGMIRRGFHEELDEYREASENGKTWLSNLEHQEREATGIKTLKVGFNRVFGYYIEISKAQLPYAPDHFERKQTLTNAERFVTPELKEMENRILEAEERMEQLEFDLFKRLREETNKYIPHLQQLARMIAYVDCLQSFAQVSEERRFTRPRFSEARTMSMINSRHPVVETTLERGAYVANDVQMNERREQLLITGPNMAGKSTYMRQVAVIAVMAQIGCFVPADEATLPLFDKIFTRIGAADDLVSGQSTFMVEMLETEHALKEATSDSLLLLDEIGRGTSTYDGMALARSIVEYIHEHIGAKTLFSTHYHELTVLEEELETLWNVHVRAEEEAGEVIFLHKVEEGRADKSYGIHVAQLAHLPDRVIERARTLLDEYEGEQLSQIKESNLHEQVPLFTYEEEKKPVQPVNEKEDEYQAENVSEQIRDMDILNITPLEAMTAISQWQKQLRSKT</sequence>
<accession>A0A345BVT0</accession>
<dbReference type="AlphaFoldDB" id="A0A345BVT0"/>
<dbReference type="Pfam" id="PF05192">
    <property type="entry name" value="MutS_III"/>
    <property type="match status" value="1"/>
</dbReference>
<dbReference type="Pfam" id="PF01624">
    <property type="entry name" value="MutS_I"/>
    <property type="match status" value="1"/>
</dbReference>
<dbReference type="InterPro" id="IPR007696">
    <property type="entry name" value="DNA_mismatch_repair_MutS_core"/>
</dbReference>
<dbReference type="OrthoDB" id="9802448at2"/>
<dbReference type="InterPro" id="IPR045076">
    <property type="entry name" value="MutS"/>
</dbReference>
<dbReference type="FunFam" id="3.40.1170.10:FF:000001">
    <property type="entry name" value="DNA mismatch repair protein MutS"/>
    <property type="match status" value="1"/>
</dbReference>
<protein>
    <recommendedName>
        <fullName evidence="7 8">DNA mismatch repair protein MutS</fullName>
    </recommendedName>
</protein>
<dbReference type="CDD" id="cd03284">
    <property type="entry name" value="ABC_MutS1"/>
    <property type="match status" value="1"/>
</dbReference>
<dbReference type="PANTHER" id="PTHR11361">
    <property type="entry name" value="DNA MISMATCH REPAIR PROTEIN MUTS FAMILY MEMBER"/>
    <property type="match status" value="1"/>
</dbReference>
<evidence type="ECO:0000313" key="11">
    <source>
        <dbReference type="Proteomes" id="UP000252100"/>
    </source>
</evidence>
<dbReference type="GO" id="GO:0030983">
    <property type="term" value="F:mismatched DNA binding"/>
    <property type="evidence" value="ECO:0007669"/>
    <property type="project" value="InterPro"/>
</dbReference>
<dbReference type="Gene3D" id="3.30.420.110">
    <property type="entry name" value="MutS, connector domain"/>
    <property type="match status" value="1"/>
</dbReference>
<reference evidence="10 11" key="1">
    <citation type="journal article" date="2018" name="J. Microbiol.">
        <title>Salicibibacter kimchii gen. nov., sp. nov., a moderately halophilic and alkalitolerant bacterium in the family Bacillaceae, isolated from kimchi.</title>
        <authorList>
            <person name="Jang J.Y."/>
            <person name="Oh Y.J."/>
            <person name="Lim S.K."/>
            <person name="Park H.K."/>
            <person name="Lee C."/>
            <person name="Kim J.Y."/>
            <person name="Lee M.A."/>
            <person name="Choi H.J."/>
        </authorList>
    </citation>
    <scope>NUCLEOTIDE SEQUENCE [LARGE SCALE GENOMIC DNA]</scope>
    <source>
        <strain evidence="10 11">NKC1-1</strain>
    </source>
</reference>
<dbReference type="InterPro" id="IPR016151">
    <property type="entry name" value="DNA_mismatch_repair_MutS_N"/>
</dbReference>
<dbReference type="GO" id="GO:0005829">
    <property type="term" value="C:cytosol"/>
    <property type="evidence" value="ECO:0007669"/>
    <property type="project" value="TreeGrafter"/>
</dbReference>
<dbReference type="GO" id="GO:0006298">
    <property type="term" value="P:mismatch repair"/>
    <property type="evidence" value="ECO:0007669"/>
    <property type="project" value="UniProtKB-UniRule"/>
</dbReference>
<dbReference type="SMART" id="SM00533">
    <property type="entry name" value="MUTSd"/>
    <property type="match status" value="1"/>
</dbReference>
<dbReference type="Pfam" id="PF00488">
    <property type="entry name" value="MutS_V"/>
    <property type="match status" value="1"/>
</dbReference>
<dbReference type="GO" id="GO:0003684">
    <property type="term" value="F:damaged DNA binding"/>
    <property type="evidence" value="ECO:0007669"/>
    <property type="project" value="UniProtKB-UniRule"/>
</dbReference>
<dbReference type="Gene3D" id="3.40.50.300">
    <property type="entry name" value="P-loop containing nucleotide triphosphate hydrolases"/>
    <property type="match status" value="1"/>
</dbReference>
<dbReference type="PIRSF" id="PIRSF037677">
    <property type="entry name" value="DNA_mis_repair_Msh6"/>
    <property type="match status" value="1"/>
</dbReference>
<evidence type="ECO:0000256" key="6">
    <source>
        <dbReference type="ARBA" id="ARBA00023204"/>
    </source>
</evidence>
<dbReference type="NCBIfam" id="TIGR01070">
    <property type="entry name" value="mutS1"/>
    <property type="match status" value="1"/>
</dbReference>
<gene>
    <name evidence="7 10" type="primary">mutS</name>
    <name evidence="10" type="ORF">DT065_02880</name>
</gene>
<keyword evidence="2 7" id="KW-0547">Nucleotide-binding</keyword>
<dbReference type="GO" id="GO:0005524">
    <property type="term" value="F:ATP binding"/>
    <property type="evidence" value="ECO:0007669"/>
    <property type="project" value="UniProtKB-UniRule"/>
</dbReference>